<evidence type="ECO:0000256" key="4">
    <source>
        <dbReference type="ARBA" id="ARBA00022692"/>
    </source>
</evidence>
<evidence type="ECO:0000256" key="2">
    <source>
        <dbReference type="ARBA" id="ARBA00022448"/>
    </source>
</evidence>
<evidence type="ECO:0000259" key="8">
    <source>
        <dbReference type="PROSITE" id="PS50928"/>
    </source>
</evidence>
<dbReference type="GO" id="GO:0005886">
    <property type="term" value="C:plasma membrane"/>
    <property type="evidence" value="ECO:0007669"/>
    <property type="project" value="UniProtKB-SubCell"/>
</dbReference>
<feature type="transmembrane region" description="Helical" evidence="7">
    <location>
        <begin position="113"/>
        <end position="134"/>
    </location>
</feature>
<dbReference type="Gene3D" id="1.10.3720.10">
    <property type="entry name" value="MetI-like"/>
    <property type="match status" value="1"/>
</dbReference>
<dbReference type="EMBL" id="SDWW01000010">
    <property type="protein sequence ID" value="RYV51949.1"/>
    <property type="molecule type" value="Genomic_DNA"/>
</dbReference>
<keyword evidence="2 7" id="KW-0813">Transport</keyword>
<feature type="transmembrane region" description="Helical" evidence="7">
    <location>
        <begin position="160"/>
        <end position="184"/>
    </location>
</feature>
<evidence type="ECO:0000256" key="7">
    <source>
        <dbReference type="RuleBase" id="RU363032"/>
    </source>
</evidence>
<keyword evidence="4 7" id="KW-0812">Transmembrane</keyword>
<evidence type="ECO:0000256" key="5">
    <source>
        <dbReference type="ARBA" id="ARBA00022989"/>
    </source>
</evidence>
<feature type="transmembrane region" description="Helical" evidence="7">
    <location>
        <begin position="12"/>
        <end position="35"/>
    </location>
</feature>
<feature type="transmembrane region" description="Helical" evidence="7">
    <location>
        <begin position="80"/>
        <end position="101"/>
    </location>
</feature>
<evidence type="ECO:0000313" key="10">
    <source>
        <dbReference type="Proteomes" id="UP000293764"/>
    </source>
</evidence>
<dbReference type="CDD" id="cd06261">
    <property type="entry name" value="TM_PBP2"/>
    <property type="match status" value="1"/>
</dbReference>
<dbReference type="PANTHER" id="PTHR43227:SF8">
    <property type="entry name" value="DIACETYLCHITOBIOSE UPTAKE SYSTEM PERMEASE PROTEIN DASB"/>
    <property type="match status" value="1"/>
</dbReference>
<evidence type="ECO:0000313" key="9">
    <source>
        <dbReference type="EMBL" id="RYV51949.1"/>
    </source>
</evidence>
<organism evidence="9 10">
    <name type="scientific">Pengzhenrongella frigida</name>
    <dbReference type="NCBI Taxonomy" id="1259133"/>
    <lineage>
        <taxon>Bacteria</taxon>
        <taxon>Bacillati</taxon>
        <taxon>Actinomycetota</taxon>
        <taxon>Actinomycetes</taxon>
        <taxon>Micrococcales</taxon>
        <taxon>Pengzhenrongella</taxon>
    </lineage>
</organism>
<keyword evidence="3" id="KW-1003">Cell membrane</keyword>
<dbReference type="PANTHER" id="PTHR43227">
    <property type="entry name" value="BLL4140 PROTEIN"/>
    <property type="match status" value="1"/>
</dbReference>
<proteinExistence type="inferred from homology"/>
<gene>
    <name evidence="9" type="ORF">EUA98_06015</name>
</gene>
<sequence length="300" mass="32483">MSRQLRPRIAPWGFLAPALALFVTFLLIPIGYAIYLSVVQLKVDGGAFGIRRKVFVGLDNYVATLTNPELLASLGRLAKFGLVSVPLTLGLALVFALLLDLPGIRFGRLSRTAIFLPYAVPGVVGALLWGFMYLPSTSPVNFALRTVGLPAVDFLGPGSIYGSLANIAIWGGVGFNMIVIYTALRSIPAEIYDAAHIDGATEWQVAWRIKIPLLTPALVLTLLFSLIATLQAYSEPTTLRSISSSISYSFFPLMKIYRDAFGTDDVSGAAAASVVMALGTLLISLVLLRLLQRRTFEDER</sequence>
<keyword evidence="10" id="KW-1185">Reference proteome</keyword>
<evidence type="ECO:0000256" key="1">
    <source>
        <dbReference type="ARBA" id="ARBA00004651"/>
    </source>
</evidence>
<dbReference type="InterPro" id="IPR050809">
    <property type="entry name" value="UgpAE/MalFG_permease"/>
</dbReference>
<dbReference type="RefSeq" id="WP_130101771.1">
    <property type="nucleotide sequence ID" value="NZ_SDWW01000010.1"/>
</dbReference>
<feature type="transmembrane region" description="Helical" evidence="7">
    <location>
        <begin position="213"/>
        <end position="233"/>
    </location>
</feature>
<dbReference type="AlphaFoldDB" id="A0A4Q5N1I9"/>
<protein>
    <submittedName>
        <fullName evidence="9">Sugar ABC transporter permease</fullName>
    </submittedName>
</protein>
<evidence type="ECO:0000256" key="6">
    <source>
        <dbReference type="ARBA" id="ARBA00023136"/>
    </source>
</evidence>
<dbReference type="Pfam" id="PF00528">
    <property type="entry name" value="BPD_transp_1"/>
    <property type="match status" value="1"/>
</dbReference>
<dbReference type="InterPro" id="IPR035906">
    <property type="entry name" value="MetI-like_sf"/>
</dbReference>
<feature type="domain" description="ABC transmembrane type-1" evidence="8">
    <location>
        <begin position="74"/>
        <end position="287"/>
    </location>
</feature>
<keyword evidence="6 7" id="KW-0472">Membrane</keyword>
<name>A0A4Q5N1I9_9MICO</name>
<dbReference type="Proteomes" id="UP000293764">
    <property type="component" value="Unassembled WGS sequence"/>
</dbReference>
<dbReference type="OrthoDB" id="9805974at2"/>
<evidence type="ECO:0000256" key="3">
    <source>
        <dbReference type="ARBA" id="ARBA00022475"/>
    </source>
</evidence>
<dbReference type="SUPFAM" id="SSF161098">
    <property type="entry name" value="MetI-like"/>
    <property type="match status" value="1"/>
</dbReference>
<feature type="transmembrane region" description="Helical" evidence="7">
    <location>
        <begin position="269"/>
        <end position="291"/>
    </location>
</feature>
<comment type="caution">
    <text evidence="9">The sequence shown here is derived from an EMBL/GenBank/DDBJ whole genome shotgun (WGS) entry which is preliminary data.</text>
</comment>
<reference evidence="9 10" key="1">
    <citation type="submission" date="2019-01" db="EMBL/GenBank/DDBJ databases">
        <title>Novel species of Cellulomonas.</title>
        <authorList>
            <person name="Liu Q."/>
            <person name="Xin Y.-H."/>
        </authorList>
    </citation>
    <scope>NUCLEOTIDE SEQUENCE [LARGE SCALE GENOMIC DNA]</scope>
    <source>
        <strain evidence="9 10">HLT2-17</strain>
    </source>
</reference>
<accession>A0A4Q5N1I9</accession>
<comment type="subcellular location">
    <subcellularLocation>
        <location evidence="1 7">Cell membrane</location>
        <topology evidence="1 7">Multi-pass membrane protein</topology>
    </subcellularLocation>
</comment>
<dbReference type="GO" id="GO:0055085">
    <property type="term" value="P:transmembrane transport"/>
    <property type="evidence" value="ECO:0007669"/>
    <property type="project" value="InterPro"/>
</dbReference>
<dbReference type="InterPro" id="IPR000515">
    <property type="entry name" value="MetI-like"/>
</dbReference>
<dbReference type="PROSITE" id="PS50928">
    <property type="entry name" value="ABC_TM1"/>
    <property type="match status" value="1"/>
</dbReference>
<comment type="similarity">
    <text evidence="7">Belongs to the binding-protein-dependent transport system permease family.</text>
</comment>
<keyword evidence="5 7" id="KW-1133">Transmembrane helix</keyword>